<feature type="transmembrane region" description="Helical" evidence="1">
    <location>
        <begin position="88"/>
        <end position="113"/>
    </location>
</feature>
<keyword evidence="4" id="KW-1185">Reference proteome</keyword>
<reference evidence="3 4" key="1">
    <citation type="journal article" date="2017" name="Int. J. Syst. Evol. Microbiol.">
        <title>Gemmobacter straminiformis sp. nov., isolated from an artificial fountain.</title>
        <authorList>
            <person name="Kang J.Y."/>
            <person name="Kim M.J."/>
            <person name="Chun J."/>
            <person name="Son K.P."/>
            <person name="Jahng K.Y."/>
        </authorList>
    </citation>
    <scope>NUCLEOTIDE SEQUENCE [LARGE SCALE GENOMIC DNA]</scope>
    <source>
        <strain evidence="3 4">CAM-8</strain>
    </source>
</reference>
<dbReference type="EMBL" id="JACLQD010000002">
    <property type="protein sequence ID" value="MBC2835825.1"/>
    <property type="molecule type" value="Genomic_DNA"/>
</dbReference>
<dbReference type="AlphaFoldDB" id="A0A842I868"/>
<feature type="transmembrane region" description="Helical" evidence="1">
    <location>
        <begin position="125"/>
        <end position="143"/>
    </location>
</feature>
<keyword evidence="1" id="KW-0472">Membrane</keyword>
<keyword evidence="1" id="KW-1133">Transmembrane helix</keyword>
<organism evidence="3 4">
    <name type="scientific">Paragemmobacter straminiformis</name>
    <dbReference type="NCBI Taxonomy" id="2045119"/>
    <lineage>
        <taxon>Bacteria</taxon>
        <taxon>Pseudomonadati</taxon>
        <taxon>Pseudomonadota</taxon>
        <taxon>Alphaproteobacteria</taxon>
        <taxon>Rhodobacterales</taxon>
        <taxon>Paracoccaceae</taxon>
        <taxon>Paragemmobacter</taxon>
    </lineage>
</organism>
<accession>A0A842I868</accession>
<dbReference type="Pfam" id="PF07331">
    <property type="entry name" value="TctB"/>
    <property type="match status" value="1"/>
</dbReference>
<evidence type="ECO:0000313" key="3">
    <source>
        <dbReference type="EMBL" id="MBC2835825.1"/>
    </source>
</evidence>
<dbReference type="InterPro" id="IPR009936">
    <property type="entry name" value="DUF1468"/>
</dbReference>
<evidence type="ECO:0000256" key="1">
    <source>
        <dbReference type="SAM" id="Phobius"/>
    </source>
</evidence>
<protein>
    <submittedName>
        <fullName evidence="3">Tripartite tricarboxylate transporter TctB family protein</fullName>
    </submittedName>
</protein>
<evidence type="ECO:0000313" key="4">
    <source>
        <dbReference type="Proteomes" id="UP000555411"/>
    </source>
</evidence>
<feature type="domain" description="DUF1468" evidence="2">
    <location>
        <begin position="19"/>
        <end position="152"/>
    </location>
</feature>
<dbReference type="Proteomes" id="UP000555411">
    <property type="component" value="Unassembled WGS sequence"/>
</dbReference>
<feature type="transmembrane region" description="Helical" evidence="1">
    <location>
        <begin position="15"/>
        <end position="38"/>
    </location>
</feature>
<feature type="transmembrane region" description="Helical" evidence="1">
    <location>
        <begin position="50"/>
        <end position="68"/>
    </location>
</feature>
<sequence>MIRVLTATKRRPDGAALTIAVALALLGGLLVWQAAVIPDKGGYAGIGSGALPRFIGIGLFALSAAHLWTAVKTGADPIARPHMGPVVWIVGGLLLQILLLRSAGFSIASGLLFALTAAGFGRRRLLVTVPVGVGLALAIYGVFDQLLKLKLPAGLLETLIFGG</sequence>
<name>A0A842I868_9RHOB</name>
<proteinExistence type="predicted"/>
<keyword evidence="1" id="KW-0812">Transmembrane</keyword>
<evidence type="ECO:0000259" key="2">
    <source>
        <dbReference type="Pfam" id="PF07331"/>
    </source>
</evidence>
<dbReference type="RefSeq" id="WP_185797399.1">
    <property type="nucleotide sequence ID" value="NZ_JACLQD010000002.1"/>
</dbReference>
<gene>
    <name evidence="3" type="ORF">H7F16_09945</name>
</gene>
<comment type="caution">
    <text evidence="3">The sequence shown here is derived from an EMBL/GenBank/DDBJ whole genome shotgun (WGS) entry which is preliminary data.</text>
</comment>